<reference evidence="11" key="1">
    <citation type="journal article" date="2023" name="G3 (Bethesda)">
        <title>Whole genome assemblies of Zophobas morio and Tenebrio molitor.</title>
        <authorList>
            <person name="Kaur S."/>
            <person name="Stinson S.A."/>
            <person name="diCenzo G.C."/>
        </authorList>
    </citation>
    <scope>NUCLEOTIDE SEQUENCE</scope>
    <source>
        <strain evidence="11">QUZm001</strain>
    </source>
</reference>
<dbReference type="InterPro" id="IPR000668">
    <property type="entry name" value="Peptidase_C1A_C"/>
</dbReference>
<keyword evidence="3 9" id="KW-0732">Signal</keyword>
<accession>A0AA38ME98</accession>
<protein>
    <recommendedName>
        <fullName evidence="10">Peptidase C1A papain C-terminal domain-containing protein</fullName>
    </recommendedName>
</protein>
<evidence type="ECO:0000256" key="9">
    <source>
        <dbReference type="SAM" id="SignalP"/>
    </source>
</evidence>
<keyword evidence="2" id="KW-0645">Protease</keyword>
<dbReference type="PROSITE" id="PS00639">
    <property type="entry name" value="THIOL_PROTEASE_HIS"/>
    <property type="match status" value="1"/>
</dbReference>
<evidence type="ECO:0000256" key="2">
    <source>
        <dbReference type="ARBA" id="ARBA00022670"/>
    </source>
</evidence>
<evidence type="ECO:0000256" key="8">
    <source>
        <dbReference type="SAM" id="Phobius"/>
    </source>
</evidence>
<gene>
    <name evidence="11" type="ORF">Zmor_012431</name>
</gene>
<name>A0AA38ME98_9CUCU</name>
<organism evidence="11 12">
    <name type="scientific">Zophobas morio</name>
    <dbReference type="NCBI Taxonomy" id="2755281"/>
    <lineage>
        <taxon>Eukaryota</taxon>
        <taxon>Metazoa</taxon>
        <taxon>Ecdysozoa</taxon>
        <taxon>Arthropoda</taxon>
        <taxon>Hexapoda</taxon>
        <taxon>Insecta</taxon>
        <taxon>Pterygota</taxon>
        <taxon>Neoptera</taxon>
        <taxon>Endopterygota</taxon>
        <taxon>Coleoptera</taxon>
        <taxon>Polyphaga</taxon>
        <taxon>Cucujiformia</taxon>
        <taxon>Tenebrionidae</taxon>
        <taxon>Zophobas</taxon>
    </lineage>
</organism>
<evidence type="ECO:0000256" key="7">
    <source>
        <dbReference type="ARBA" id="ARBA00023157"/>
    </source>
</evidence>
<sequence length="365" mass="40620">MKYLLLLCTVGHLVWTKPNSECSNPLVETINSKNTTWKAGVNFPGETPAEFAKKRLGLLGNHQDPNFHPEKKVHPVGRKTVIPPSFDARDQWLECRDVIDNIRDQGNCVSCWAFAAAEVMSDRLCILSKAELKFEFSPQDLLSCCPHCGYGCGGGYAFAAWIYWQERGIVSGGDYNTNTGCKPYEGLAYLNNTTPTCKTYCTNTNYTIAYDNDRRIGASYFSMSENIQQIQYEIMTNGPIQASYKVYEDFTTYKEGVYQYTYGAELGGHAVKIIGWGSENDVPYWLVANSWGSDWANLKGYFKIKRGSNECGIEANVIGGIPLYDSDPTTDPVTDSPDGTGSAMKAMSSALVLLLNGFIFFILYQ</sequence>
<feature type="transmembrane region" description="Helical" evidence="8">
    <location>
        <begin position="346"/>
        <end position="364"/>
    </location>
</feature>
<feature type="chain" id="PRO_5041249457" description="Peptidase C1A papain C-terminal domain-containing protein" evidence="9">
    <location>
        <begin position="17"/>
        <end position="365"/>
    </location>
</feature>
<keyword evidence="5" id="KW-0788">Thiol protease</keyword>
<dbReference type="Gene3D" id="3.90.70.10">
    <property type="entry name" value="Cysteine proteinases"/>
    <property type="match status" value="1"/>
</dbReference>
<dbReference type="Proteomes" id="UP001168821">
    <property type="component" value="Unassembled WGS sequence"/>
</dbReference>
<dbReference type="PRINTS" id="PR00705">
    <property type="entry name" value="PAPAIN"/>
</dbReference>
<evidence type="ECO:0000256" key="1">
    <source>
        <dbReference type="ARBA" id="ARBA00008455"/>
    </source>
</evidence>
<dbReference type="AlphaFoldDB" id="A0AA38ME98"/>
<dbReference type="InterPro" id="IPR013128">
    <property type="entry name" value="Peptidase_C1A"/>
</dbReference>
<feature type="signal peptide" evidence="9">
    <location>
        <begin position="1"/>
        <end position="16"/>
    </location>
</feature>
<keyword evidence="6" id="KW-0865">Zymogen</keyword>
<keyword evidence="8" id="KW-1133">Transmembrane helix</keyword>
<evidence type="ECO:0000313" key="12">
    <source>
        <dbReference type="Proteomes" id="UP001168821"/>
    </source>
</evidence>
<dbReference type="InterPro" id="IPR012599">
    <property type="entry name" value="Propeptide_C1A"/>
</dbReference>
<keyword evidence="12" id="KW-1185">Reference proteome</keyword>
<dbReference type="GO" id="GO:0006508">
    <property type="term" value="P:proteolysis"/>
    <property type="evidence" value="ECO:0007669"/>
    <property type="project" value="UniProtKB-KW"/>
</dbReference>
<keyword evidence="8" id="KW-0472">Membrane</keyword>
<evidence type="ECO:0000313" key="11">
    <source>
        <dbReference type="EMBL" id="KAJ3653167.1"/>
    </source>
</evidence>
<keyword evidence="7" id="KW-1015">Disulfide bond</keyword>
<dbReference type="SMART" id="SM00645">
    <property type="entry name" value="Pept_C1"/>
    <property type="match status" value="1"/>
</dbReference>
<keyword evidence="4" id="KW-0378">Hydrolase</keyword>
<dbReference type="Pfam" id="PF00112">
    <property type="entry name" value="Peptidase_C1"/>
    <property type="match status" value="1"/>
</dbReference>
<dbReference type="EMBL" id="JALNTZ010000004">
    <property type="protein sequence ID" value="KAJ3653167.1"/>
    <property type="molecule type" value="Genomic_DNA"/>
</dbReference>
<dbReference type="Pfam" id="PF08127">
    <property type="entry name" value="Propeptide_C1"/>
    <property type="match status" value="1"/>
</dbReference>
<comment type="caution">
    <text evidence="11">The sequence shown here is derived from an EMBL/GenBank/DDBJ whole genome shotgun (WGS) entry which is preliminary data.</text>
</comment>
<evidence type="ECO:0000256" key="6">
    <source>
        <dbReference type="ARBA" id="ARBA00023145"/>
    </source>
</evidence>
<dbReference type="FunFam" id="3.90.70.10:FF:000031">
    <property type="entry name" value="Cathepsin B"/>
    <property type="match status" value="1"/>
</dbReference>
<dbReference type="CDD" id="cd02620">
    <property type="entry name" value="Peptidase_C1A_CathepsinB"/>
    <property type="match status" value="1"/>
</dbReference>
<dbReference type="PANTHER" id="PTHR12411">
    <property type="entry name" value="CYSTEINE PROTEASE FAMILY C1-RELATED"/>
    <property type="match status" value="1"/>
</dbReference>
<evidence type="ECO:0000256" key="5">
    <source>
        <dbReference type="ARBA" id="ARBA00022807"/>
    </source>
</evidence>
<evidence type="ECO:0000259" key="10">
    <source>
        <dbReference type="SMART" id="SM00645"/>
    </source>
</evidence>
<dbReference type="InterPro" id="IPR025660">
    <property type="entry name" value="Pept_his_AS"/>
</dbReference>
<evidence type="ECO:0000256" key="4">
    <source>
        <dbReference type="ARBA" id="ARBA00022801"/>
    </source>
</evidence>
<dbReference type="GO" id="GO:0004197">
    <property type="term" value="F:cysteine-type endopeptidase activity"/>
    <property type="evidence" value="ECO:0007669"/>
    <property type="project" value="InterPro"/>
</dbReference>
<feature type="domain" description="Peptidase C1A papain C-terminal" evidence="10">
    <location>
        <begin position="82"/>
        <end position="321"/>
    </location>
</feature>
<dbReference type="SUPFAM" id="SSF54001">
    <property type="entry name" value="Cysteine proteinases"/>
    <property type="match status" value="1"/>
</dbReference>
<comment type="similarity">
    <text evidence="1">Belongs to the peptidase C1 family.</text>
</comment>
<proteinExistence type="inferred from homology"/>
<evidence type="ECO:0000256" key="3">
    <source>
        <dbReference type="ARBA" id="ARBA00022729"/>
    </source>
</evidence>
<dbReference type="InterPro" id="IPR038765">
    <property type="entry name" value="Papain-like_cys_pep_sf"/>
</dbReference>
<keyword evidence="8" id="KW-0812">Transmembrane</keyword>